<organism evidence="2 3">
    <name type="scientific">Heterorhabditis bacteriophora</name>
    <name type="common">Entomopathogenic nematode worm</name>
    <dbReference type="NCBI Taxonomy" id="37862"/>
    <lineage>
        <taxon>Eukaryota</taxon>
        <taxon>Metazoa</taxon>
        <taxon>Ecdysozoa</taxon>
        <taxon>Nematoda</taxon>
        <taxon>Chromadorea</taxon>
        <taxon>Rhabditida</taxon>
        <taxon>Rhabditina</taxon>
        <taxon>Rhabditomorpha</taxon>
        <taxon>Strongyloidea</taxon>
        <taxon>Heterorhabditidae</taxon>
        <taxon>Heterorhabditis</taxon>
    </lineage>
</organism>
<protein>
    <submittedName>
        <fullName evidence="3">HTH_Tnp_Tc3_2 domain-containing protein</fullName>
    </submittedName>
</protein>
<dbReference type="InterPro" id="IPR009057">
    <property type="entry name" value="Homeodomain-like_sf"/>
</dbReference>
<dbReference type="GO" id="GO:0005634">
    <property type="term" value="C:nucleus"/>
    <property type="evidence" value="ECO:0007669"/>
    <property type="project" value="UniProtKB-SubCell"/>
</dbReference>
<reference evidence="3" key="1">
    <citation type="submission" date="2016-11" db="UniProtKB">
        <authorList>
            <consortium name="WormBaseParasite"/>
        </authorList>
    </citation>
    <scope>IDENTIFICATION</scope>
</reference>
<dbReference type="PANTHER" id="PTHR46068:SF1">
    <property type="entry name" value="TRANSPOSASE IS30-LIKE HTH DOMAIN-CONTAINING PROTEIN"/>
    <property type="match status" value="1"/>
</dbReference>
<accession>A0A1I7XJL6</accession>
<name>A0A1I7XJL6_HETBA</name>
<evidence type="ECO:0000313" key="3">
    <source>
        <dbReference type="WBParaSite" id="Hba_17910"/>
    </source>
</evidence>
<dbReference type="AlphaFoldDB" id="A0A1I7XJL6"/>
<proteinExistence type="predicted"/>
<dbReference type="WBParaSite" id="Hba_17910">
    <property type="protein sequence ID" value="Hba_17910"/>
    <property type="gene ID" value="Hba_17910"/>
</dbReference>
<dbReference type="PANTHER" id="PTHR46068">
    <property type="entry name" value="PROTEIN CBG27172"/>
    <property type="match status" value="1"/>
</dbReference>
<dbReference type="SUPFAM" id="SSF46689">
    <property type="entry name" value="Homeodomain-like"/>
    <property type="match status" value="1"/>
</dbReference>
<evidence type="ECO:0000313" key="2">
    <source>
        <dbReference type="Proteomes" id="UP000095283"/>
    </source>
</evidence>
<keyword evidence="2" id="KW-1185">Reference proteome</keyword>
<dbReference type="Proteomes" id="UP000095283">
    <property type="component" value="Unplaced"/>
</dbReference>
<comment type="subcellular location">
    <subcellularLocation>
        <location evidence="1">Nucleus</location>
    </subcellularLocation>
</comment>
<sequence>MATIIYLHEQGEKNVAIATKLCVTRMALHRTVKRHQELRTVDDHPRGGRAKSVNASRVRKVVKKGILRGNKRPVRKTTSDLGISPASVGRIVKLELEFHPDKFRRAHMWTEKYKSIVRKSEETPERRSAGPCIECAFH</sequence>
<evidence type="ECO:0000256" key="1">
    <source>
        <dbReference type="ARBA" id="ARBA00004123"/>
    </source>
</evidence>